<proteinExistence type="predicted"/>
<name>A0A7S4IH25_9STRA</name>
<dbReference type="EMBL" id="HBKQ01016776">
    <property type="protein sequence ID" value="CAE2229236.1"/>
    <property type="molecule type" value="Transcribed_RNA"/>
</dbReference>
<dbReference type="AlphaFoldDB" id="A0A7S4IH25"/>
<feature type="compositionally biased region" description="Low complexity" evidence="2">
    <location>
        <begin position="518"/>
        <end position="546"/>
    </location>
</feature>
<feature type="coiled-coil region" evidence="1">
    <location>
        <begin position="154"/>
        <end position="195"/>
    </location>
</feature>
<feature type="compositionally biased region" description="Basic and acidic residues" evidence="2">
    <location>
        <begin position="51"/>
        <end position="111"/>
    </location>
</feature>
<feature type="compositionally biased region" description="Basic and acidic residues" evidence="2">
    <location>
        <begin position="553"/>
        <end position="564"/>
    </location>
</feature>
<feature type="region of interest" description="Disordered" evidence="2">
    <location>
        <begin position="409"/>
        <end position="590"/>
    </location>
</feature>
<feature type="compositionally biased region" description="Basic and acidic residues" evidence="2">
    <location>
        <begin position="20"/>
        <end position="31"/>
    </location>
</feature>
<accession>A0A7S4IH25</accession>
<evidence type="ECO:0000256" key="2">
    <source>
        <dbReference type="SAM" id="MobiDB-lite"/>
    </source>
</evidence>
<feature type="compositionally biased region" description="Low complexity" evidence="2">
    <location>
        <begin position="492"/>
        <end position="506"/>
    </location>
</feature>
<evidence type="ECO:0000313" key="3">
    <source>
        <dbReference type="EMBL" id="CAE2229236.1"/>
    </source>
</evidence>
<feature type="compositionally biased region" description="Low complexity" evidence="2">
    <location>
        <begin position="424"/>
        <end position="437"/>
    </location>
</feature>
<evidence type="ECO:0000256" key="1">
    <source>
        <dbReference type="SAM" id="Coils"/>
    </source>
</evidence>
<feature type="region of interest" description="Disordered" evidence="2">
    <location>
        <begin position="1"/>
        <end position="122"/>
    </location>
</feature>
<feature type="region of interest" description="Disordered" evidence="2">
    <location>
        <begin position="340"/>
        <end position="395"/>
    </location>
</feature>
<protein>
    <submittedName>
        <fullName evidence="3">Uncharacterized protein</fullName>
    </submittedName>
</protein>
<feature type="compositionally biased region" description="Acidic residues" evidence="2">
    <location>
        <begin position="35"/>
        <end position="50"/>
    </location>
</feature>
<sequence length="614" mass="66102">MDVDEETGKGNATTDAGADDAAKTDNQDKSSSDGSDADDEDEEEKDDDGAEDFKADANAMKGEDDNGEEGDKAKSLEVKKENTCEKKEDDKAAAKDKEAQEKEKNNNDKKSSSPLSSLPKKRKLLSLAPCPSFHDQHRRRLLLLHADLLAHNIADHARKRVAEATEEYNTAFRKSSALQDQRVRVQNELNRMLREHRAQGSNRRNDHAVKVAVARTMHAKRREKWMVSRAERKNRALQAANAGMNDPAGVVARALGCAVDRSVIMEEDHRHPPAGTEGTRGYAAASSRRADAVGVEVGTVLGHAVDAVCVRFDLTHRRPLNRGPWTDDRSGAAARSIGAETFPEFVPPPPDEEDDPVVDPKTGETRSQRHERLESDARRSFAEVSDRLARSEEGRKNAWRKLLKTKAECEGPANHGGNYRRKGAQMAAQNAAAAAAASLPAPPLKHGSRGGGGGSASSRAAAAAAAAGYRRPNPPQHGRMAVPHPIPPPNPAALAHALGHTPSSKSKGGGSRRVHPPSSGGRSSSARSSSASSSAAAVSASAASVANQSDSKYSAERIRARKYSDGSVRPATMPKRDKNGLYMRPAGRRRKGMNWDAVKGVWIPTDNPDPRFGE</sequence>
<keyword evidence="1" id="KW-0175">Coiled coil</keyword>
<organism evidence="3">
    <name type="scientific">Odontella aurita</name>
    <dbReference type="NCBI Taxonomy" id="265563"/>
    <lineage>
        <taxon>Eukaryota</taxon>
        <taxon>Sar</taxon>
        <taxon>Stramenopiles</taxon>
        <taxon>Ochrophyta</taxon>
        <taxon>Bacillariophyta</taxon>
        <taxon>Mediophyceae</taxon>
        <taxon>Biddulphiophycidae</taxon>
        <taxon>Eupodiscales</taxon>
        <taxon>Odontellaceae</taxon>
        <taxon>Odontella</taxon>
    </lineage>
</organism>
<feature type="compositionally biased region" description="Basic and acidic residues" evidence="2">
    <location>
        <begin position="361"/>
        <end position="395"/>
    </location>
</feature>
<feature type="compositionally biased region" description="Low complexity" evidence="2">
    <location>
        <begin position="456"/>
        <end position="468"/>
    </location>
</feature>
<reference evidence="3" key="1">
    <citation type="submission" date="2021-01" db="EMBL/GenBank/DDBJ databases">
        <authorList>
            <person name="Corre E."/>
            <person name="Pelletier E."/>
            <person name="Niang G."/>
            <person name="Scheremetjew M."/>
            <person name="Finn R."/>
            <person name="Kale V."/>
            <person name="Holt S."/>
            <person name="Cochrane G."/>
            <person name="Meng A."/>
            <person name="Brown T."/>
            <person name="Cohen L."/>
        </authorList>
    </citation>
    <scope>NUCLEOTIDE SEQUENCE</scope>
    <source>
        <strain evidence="3">Isolate 1302-5</strain>
    </source>
</reference>
<gene>
    <name evidence="3" type="ORF">OAUR00152_LOCUS11294</name>
</gene>